<accession>A0ABQ0TZN5</accession>
<protein>
    <submittedName>
        <fullName evidence="1">Uncharacterized protein</fullName>
    </submittedName>
</protein>
<comment type="caution">
    <text evidence="1">The sequence shown here is derived from an EMBL/GenBank/DDBJ whole genome shotgun (WGS) entry which is preliminary data.</text>
</comment>
<sequence>MDKWQQIAGSLKGAFGTITVIADGHEVAFYKRVDGERLVIETYVDGWIKGKWTSVDEHGRPEHPEGRFYRPRNRRAWPLKEYSRLKRVFGKKKADEMTALRTMIVSPYWNSPRPLISHLKKHFPDLELLPRDEVV</sequence>
<evidence type="ECO:0000313" key="2">
    <source>
        <dbReference type="Proteomes" id="UP000321121"/>
    </source>
</evidence>
<gene>
    <name evidence="1" type="ORF">HHA04nite_01140</name>
</gene>
<keyword evidence="2" id="KW-1185">Reference proteome</keyword>
<organism evidence="1 2">
    <name type="scientific">Halomonas halophila</name>
    <dbReference type="NCBI Taxonomy" id="29573"/>
    <lineage>
        <taxon>Bacteria</taxon>
        <taxon>Pseudomonadati</taxon>
        <taxon>Pseudomonadota</taxon>
        <taxon>Gammaproteobacteria</taxon>
        <taxon>Oceanospirillales</taxon>
        <taxon>Halomonadaceae</taxon>
        <taxon>Halomonas</taxon>
    </lineage>
</organism>
<evidence type="ECO:0000313" key="1">
    <source>
        <dbReference type="EMBL" id="GEK71570.1"/>
    </source>
</evidence>
<reference evidence="1 2" key="1">
    <citation type="submission" date="2019-07" db="EMBL/GenBank/DDBJ databases">
        <title>Whole genome shotgun sequence of Halomonas halophila NBRC 102604.</title>
        <authorList>
            <person name="Hosoyama A."/>
            <person name="Uohara A."/>
            <person name="Ohji S."/>
            <person name="Ichikawa N."/>
        </authorList>
    </citation>
    <scope>NUCLEOTIDE SEQUENCE [LARGE SCALE GENOMIC DNA]</scope>
    <source>
        <strain evidence="1 2">NBRC 102604</strain>
    </source>
</reference>
<dbReference type="Proteomes" id="UP000321121">
    <property type="component" value="Unassembled WGS sequence"/>
</dbReference>
<dbReference type="EMBL" id="BJUS01000001">
    <property type="protein sequence ID" value="GEK71570.1"/>
    <property type="molecule type" value="Genomic_DNA"/>
</dbReference>
<name>A0ABQ0TZN5_9GAMM</name>
<proteinExistence type="predicted"/>